<proteinExistence type="predicted"/>
<dbReference type="PROSITE" id="PS51257">
    <property type="entry name" value="PROKAR_LIPOPROTEIN"/>
    <property type="match status" value="1"/>
</dbReference>
<name>A0ABU2ZKY2_9ALTE</name>
<evidence type="ECO:0000313" key="2">
    <source>
        <dbReference type="Proteomes" id="UP001253545"/>
    </source>
</evidence>
<evidence type="ECO:0000313" key="1">
    <source>
        <dbReference type="EMBL" id="MDT0593277.1"/>
    </source>
</evidence>
<dbReference type="EMBL" id="JAVRHX010000001">
    <property type="protein sequence ID" value="MDT0593277.1"/>
    <property type="molecule type" value="Genomic_DNA"/>
</dbReference>
<protein>
    <recommendedName>
        <fullName evidence="3">Lipoprotein</fullName>
    </recommendedName>
</protein>
<evidence type="ECO:0008006" key="3">
    <source>
        <dbReference type="Google" id="ProtNLM"/>
    </source>
</evidence>
<accession>A0ABU2ZKY2</accession>
<dbReference type="Proteomes" id="UP001253545">
    <property type="component" value="Unassembled WGS sequence"/>
</dbReference>
<organism evidence="1 2">
    <name type="scientific">Glaciecola petra</name>
    <dbReference type="NCBI Taxonomy" id="3075602"/>
    <lineage>
        <taxon>Bacteria</taxon>
        <taxon>Pseudomonadati</taxon>
        <taxon>Pseudomonadota</taxon>
        <taxon>Gammaproteobacteria</taxon>
        <taxon>Alteromonadales</taxon>
        <taxon>Alteromonadaceae</taxon>
        <taxon>Glaciecola</taxon>
    </lineage>
</organism>
<comment type="caution">
    <text evidence="1">The sequence shown here is derived from an EMBL/GenBank/DDBJ whole genome shotgun (WGS) entry which is preliminary data.</text>
</comment>
<gene>
    <name evidence="1" type="ORF">RM552_00295</name>
</gene>
<sequence length="178" mass="19742">MNTSVVKNFSLITIIAFLAGCASYDYPGEVELGAPLISFTGQSLEGETINIPNDLAGEKTILIFGYVQDSQFDIDRWLIGLDMLEIAAPVYEVPTIKGMAPRMFSTTIDNGMRRGIPKELWKGVVTVYADGDRVQQYTGNTNPNNSRIIVINEQGAVVYFYDRGFQVSALKEVHAFFK</sequence>
<dbReference type="RefSeq" id="WP_311366799.1">
    <property type="nucleotide sequence ID" value="NZ_JAVRHX010000001.1"/>
</dbReference>
<reference evidence="1 2" key="1">
    <citation type="submission" date="2023-09" db="EMBL/GenBank/DDBJ databases">
        <authorList>
            <person name="Rey-Velasco X."/>
        </authorList>
    </citation>
    <scope>NUCLEOTIDE SEQUENCE [LARGE SCALE GENOMIC DNA]</scope>
    <source>
        <strain evidence="1 2">P117</strain>
    </source>
</reference>
<keyword evidence="2" id="KW-1185">Reference proteome</keyword>